<accession>A0AAN5I3E5</accession>
<gene>
    <name evidence="2" type="ORF">PMAYCL1PPCAC_20235</name>
</gene>
<protein>
    <submittedName>
        <fullName evidence="2">Uncharacterized protein</fullName>
    </submittedName>
</protein>
<feature type="non-terminal residue" evidence="2">
    <location>
        <position position="84"/>
    </location>
</feature>
<evidence type="ECO:0000256" key="1">
    <source>
        <dbReference type="SAM" id="Phobius"/>
    </source>
</evidence>
<feature type="transmembrane region" description="Helical" evidence="1">
    <location>
        <begin position="62"/>
        <end position="78"/>
    </location>
</feature>
<keyword evidence="3" id="KW-1185">Reference proteome</keyword>
<keyword evidence="1" id="KW-0812">Transmembrane</keyword>
<reference evidence="3" key="1">
    <citation type="submission" date="2022-10" db="EMBL/GenBank/DDBJ databases">
        <title>Genome assembly of Pristionchus species.</title>
        <authorList>
            <person name="Yoshida K."/>
            <person name="Sommer R.J."/>
        </authorList>
    </citation>
    <scope>NUCLEOTIDE SEQUENCE [LARGE SCALE GENOMIC DNA]</scope>
    <source>
        <strain evidence="3">RS5460</strain>
    </source>
</reference>
<sequence>HWLGPHIIRQQDPPLTQQAMNKSIMIYISGIGTCFLAMASTSSSAACYFIIGSRPLVVDSKLILSIVAIFHVVLTNLLDEMRSF</sequence>
<dbReference type="Proteomes" id="UP001328107">
    <property type="component" value="Unassembled WGS sequence"/>
</dbReference>
<dbReference type="EMBL" id="BTRK01000004">
    <property type="protein sequence ID" value="GMR50040.1"/>
    <property type="molecule type" value="Genomic_DNA"/>
</dbReference>
<proteinExistence type="predicted"/>
<evidence type="ECO:0000313" key="2">
    <source>
        <dbReference type="EMBL" id="GMR50040.1"/>
    </source>
</evidence>
<comment type="caution">
    <text evidence="2">The sequence shown here is derived from an EMBL/GenBank/DDBJ whole genome shotgun (WGS) entry which is preliminary data.</text>
</comment>
<feature type="transmembrane region" description="Helical" evidence="1">
    <location>
        <begin position="24"/>
        <end position="50"/>
    </location>
</feature>
<keyword evidence="1" id="KW-1133">Transmembrane helix</keyword>
<feature type="non-terminal residue" evidence="2">
    <location>
        <position position="1"/>
    </location>
</feature>
<evidence type="ECO:0000313" key="3">
    <source>
        <dbReference type="Proteomes" id="UP001328107"/>
    </source>
</evidence>
<name>A0AAN5I3E5_9BILA</name>
<dbReference type="AlphaFoldDB" id="A0AAN5I3E5"/>
<keyword evidence="1" id="KW-0472">Membrane</keyword>
<organism evidence="2 3">
    <name type="scientific">Pristionchus mayeri</name>
    <dbReference type="NCBI Taxonomy" id="1317129"/>
    <lineage>
        <taxon>Eukaryota</taxon>
        <taxon>Metazoa</taxon>
        <taxon>Ecdysozoa</taxon>
        <taxon>Nematoda</taxon>
        <taxon>Chromadorea</taxon>
        <taxon>Rhabditida</taxon>
        <taxon>Rhabditina</taxon>
        <taxon>Diplogasteromorpha</taxon>
        <taxon>Diplogasteroidea</taxon>
        <taxon>Neodiplogasteridae</taxon>
        <taxon>Pristionchus</taxon>
    </lineage>
</organism>